<sequence>PAPPLACRGAAAVASRRRFLPRDVVVVGAARTAIGAFCGGLAALPATRLGAAAMAAALRKAKVAPEEVDAVVFGHALPAGCGLHAVRQAALLAEIPPAVDCTGVNKACASGLKAVALAAQAIALGQAEVVVAGGMESMSRAPYLLQQARAGGYHYGHGRLEDSALLDGLTDAGSQNHLGACVERTLCPAATRHRPAIAYHR</sequence>
<feature type="domain" description="Thiolase N-terminal" evidence="4">
    <location>
        <begin position="24"/>
        <end position="185"/>
    </location>
</feature>
<evidence type="ECO:0000259" key="4">
    <source>
        <dbReference type="Pfam" id="PF00108"/>
    </source>
</evidence>
<dbReference type="PANTHER" id="PTHR18919:SF156">
    <property type="entry name" value="ACETYL-COA ACETYLTRANSFERASE, MITOCHONDRIAL"/>
    <property type="match status" value="1"/>
</dbReference>
<keyword evidence="3" id="KW-0012">Acyltransferase</keyword>
<name>A0ABN9WGW8_9DINO</name>
<proteinExistence type="inferred from homology"/>
<evidence type="ECO:0000256" key="2">
    <source>
        <dbReference type="ARBA" id="ARBA00022679"/>
    </source>
</evidence>
<evidence type="ECO:0000313" key="6">
    <source>
        <dbReference type="Proteomes" id="UP001189429"/>
    </source>
</evidence>
<dbReference type="InterPro" id="IPR020615">
    <property type="entry name" value="Thiolase_acyl_enz_int_AS"/>
</dbReference>
<reference evidence="5" key="1">
    <citation type="submission" date="2023-10" db="EMBL/GenBank/DDBJ databases">
        <authorList>
            <person name="Chen Y."/>
            <person name="Shah S."/>
            <person name="Dougan E. K."/>
            <person name="Thang M."/>
            <person name="Chan C."/>
        </authorList>
    </citation>
    <scope>NUCLEOTIDE SEQUENCE [LARGE SCALE GENOMIC DNA]</scope>
</reference>
<accession>A0ABN9WGW8</accession>
<evidence type="ECO:0000256" key="3">
    <source>
        <dbReference type="ARBA" id="ARBA00023315"/>
    </source>
</evidence>
<dbReference type="PANTHER" id="PTHR18919">
    <property type="entry name" value="ACETYL-COA C-ACYLTRANSFERASE"/>
    <property type="match status" value="1"/>
</dbReference>
<dbReference type="Gene3D" id="3.40.47.10">
    <property type="match status" value="1"/>
</dbReference>
<dbReference type="Pfam" id="PF00108">
    <property type="entry name" value="Thiolase_N"/>
    <property type="match status" value="1"/>
</dbReference>
<feature type="non-terminal residue" evidence="5">
    <location>
        <position position="1"/>
    </location>
</feature>
<keyword evidence="6" id="KW-1185">Reference proteome</keyword>
<comment type="caution">
    <text evidence="5">The sequence shown here is derived from an EMBL/GenBank/DDBJ whole genome shotgun (WGS) entry which is preliminary data.</text>
</comment>
<comment type="similarity">
    <text evidence="1">Belongs to the thiolase-like superfamily. Thiolase family.</text>
</comment>
<organism evidence="5 6">
    <name type="scientific">Prorocentrum cordatum</name>
    <dbReference type="NCBI Taxonomy" id="2364126"/>
    <lineage>
        <taxon>Eukaryota</taxon>
        <taxon>Sar</taxon>
        <taxon>Alveolata</taxon>
        <taxon>Dinophyceae</taxon>
        <taxon>Prorocentrales</taxon>
        <taxon>Prorocentraceae</taxon>
        <taxon>Prorocentrum</taxon>
    </lineage>
</organism>
<evidence type="ECO:0000313" key="5">
    <source>
        <dbReference type="EMBL" id="CAK0885674.1"/>
    </source>
</evidence>
<protein>
    <recommendedName>
        <fullName evidence="4">Thiolase N-terminal domain-containing protein</fullName>
    </recommendedName>
</protein>
<keyword evidence="2" id="KW-0808">Transferase</keyword>
<dbReference type="InterPro" id="IPR020616">
    <property type="entry name" value="Thiolase_N"/>
</dbReference>
<dbReference type="EMBL" id="CAUYUJ010018704">
    <property type="protein sequence ID" value="CAK0885674.1"/>
    <property type="molecule type" value="Genomic_DNA"/>
</dbReference>
<dbReference type="SUPFAM" id="SSF53901">
    <property type="entry name" value="Thiolase-like"/>
    <property type="match status" value="1"/>
</dbReference>
<dbReference type="PROSITE" id="PS00098">
    <property type="entry name" value="THIOLASE_1"/>
    <property type="match status" value="1"/>
</dbReference>
<feature type="non-terminal residue" evidence="5">
    <location>
        <position position="201"/>
    </location>
</feature>
<dbReference type="Proteomes" id="UP001189429">
    <property type="component" value="Unassembled WGS sequence"/>
</dbReference>
<gene>
    <name evidence="5" type="ORF">PCOR1329_LOCUS67221</name>
</gene>
<dbReference type="InterPro" id="IPR016039">
    <property type="entry name" value="Thiolase-like"/>
</dbReference>
<evidence type="ECO:0000256" key="1">
    <source>
        <dbReference type="ARBA" id="ARBA00010982"/>
    </source>
</evidence>